<feature type="chain" id="PRO_5030794414" description="Lectin-like protein BA14k" evidence="7">
    <location>
        <begin position="28"/>
        <end position="162"/>
    </location>
</feature>
<sequence>MMGWRQAAILVLGAAASLASATLPASAWEYVGLDPYNRPVYAPSGPVPTVPLAVSPPVYQRKSGAFGGPQVAGPLYYAHPAPPVPGLYRDNPALSAGSILAFDLDAALADAEAPRSVTVVRRGATPAPFTGPWYRYCETRYRSFDPESGTYQPSSGPRRLCR</sequence>
<evidence type="ECO:0000313" key="9">
    <source>
        <dbReference type="Proteomes" id="UP000531216"/>
    </source>
</evidence>
<dbReference type="InterPro" id="IPR012413">
    <property type="entry name" value="BA14K"/>
</dbReference>
<dbReference type="Proteomes" id="UP000531216">
    <property type="component" value="Unassembled WGS sequence"/>
</dbReference>
<keyword evidence="5" id="KW-0430">Lectin</keyword>
<protein>
    <recommendedName>
        <fullName evidence="3">Lectin-like protein BA14k</fullName>
    </recommendedName>
</protein>
<dbReference type="Pfam" id="PF07886">
    <property type="entry name" value="BA14K"/>
    <property type="match status" value="1"/>
</dbReference>
<comment type="similarity">
    <text evidence="2">Belongs to the BA14k family.</text>
</comment>
<organism evidence="8 9">
    <name type="scientific">Aureimonas phyllosphaerae</name>
    <dbReference type="NCBI Taxonomy" id="1166078"/>
    <lineage>
        <taxon>Bacteria</taxon>
        <taxon>Pseudomonadati</taxon>
        <taxon>Pseudomonadota</taxon>
        <taxon>Alphaproteobacteria</taxon>
        <taxon>Hyphomicrobiales</taxon>
        <taxon>Aurantimonadaceae</taxon>
        <taxon>Aureimonas</taxon>
    </lineage>
</organism>
<evidence type="ECO:0000256" key="5">
    <source>
        <dbReference type="ARBA" id="ARBA00022734"/>
    </source>
</evidence>
<dbReference type="RefSeq" id="WP_090962242.1">
    <property type="nucleotide sequence ID" value="NZ_FOOA01000005.1"/>
</dbReference>
<comment type="caution">
    <text evidence="8">The sequence shown here is derived from an EMBL/GenBank/DDBJ whole genome shotgun (WGS) entry which is preliminary data.</text>
</comment>
<feature type="signal peptide" evidence="7">
    <location>
        <begin position="1"/>
        <end position="27"/>
    </location>
</feature>
<comment type="subcellular location">
    <subcellularLocation>
        <location evidence="1">Membrane</location>
        <topology evidence="1">Single-pass membrane protein</topology>
    </subcellularLocation>
</comment>
<dbReference type="GO" id="GO:0016020">
    <property type="term" value="C:membrane"/>
    <property type="evidence" value="ECO:0007669"/>
    <property type="project" value="UniProtKB-SubCell"/>
</dbReference>
<evidence type="ECO:0000256" key="1">
    <source>
        <dbReference type="ARBA" id="ARBA00004167"/>
    </source>
</evidence>
<keyword evidence="4" id="KW-1003">Cell membrane</keyword>
<gene>
    <name evidence="8" type="ORF">GGR05_002765</name>
</gene>
<keyword evidence="7" id="KW-0732">Signal</keyword>
<evidence type="ECO:0000256" key="7">
    <source>
        <dbReference type="SAM" id="SignalP"/>
    </source>
</evidence>
<dbReference type="EMBL" id="JACIDO010000005">
    <property type="protein sequence ID" value="MBB3936611.1"/>
    <property type="molecule type" value="Genomic_DNA"/>
</dbReference>
<dbReference type="OrthoDB" id="7889197at2"/>
<dbReference type="AlphaFoldDB" id="A0A7W6BZK3"/>
<proteinExistence type="inferred from homology"/>
<name>A0A7W6BZK3_9HYPH</name>
<evidence type="ECO:0000313" key="8">
    <source>
        <dbReference type="EMBL" id="MBB3936611.1"/>
    </source>
</evidence>
<comment type="function">
    <text evidence="6">Has immunoglobulin-binding and hemagglutination properties, and can bind to mannose. Essential for virulence. May be involved in LPS biosynthesis or polysaccharide transport.</text>
</comment>
<dbReference type="GO" id="GO:0030246">
    <property type="term" value="F:carbohydrate binding"/>
    <property type="evidence" value="ECO:0007669"/>
    <property type="project" value="UniProtKB-KW"/>
</dbReference>
<keyword evidence="9" id="KW-1185">Reference proteome</keyword>
<keyword evidence="4" id="KW-0472">Membrane</keyword>
<evidence type="ECO:0000256" key="6">
    <source>
        <dbReference type="ARBA" id="ARBA00025321"/>
    </source>
</evidence>
<accession>A0A7W6BZK3</accession>
<evidence type="ECO:0000256" key="4">
    <source>
        <dbReference type="ARBA" id="ARBA00022475"/>
    </source>
</evidence>
<reference evidence="8 9" key="1">
    <citation type="submission" date="2020-08" db="EMBL/GenBank/DDBJ databases">
        <title>Genomic Encyclopedia of Type Strains, Phase IV (KMG-IV): sequencing the most valuable type-strain genomes for metagenomic binning, comparative biology and taxonomic classification.</title>
        <authorList>
            <person name="Goeker M."/>
        </authorList>
    </citation>
    <scope>NUCLEOTIDE SEQUENCE [LARGE SCALE GENOMIC DNA]</scope>
    <source>
        <strain evidence="8 9">DSM 25024</strain>
    </source>
</reference>
<evidence type="ECO:0000256" key="2">
    <source>
        <dbReference type="ARBA" id="ARBA00010270"/>
    </source>
</evidence>
<evidence type="ECO:0000256" key="3">
    <source>
        <dbReference type="ARBA" id="ARBA00020552"/>
    </source>
</evidence>